<comment type="caution">
    <text evidence="1">The sequence shown here is derived from an EMBL/GenBank/DDBJ whole genome shotgun (WGS) entry which is preliminary data.</text>
</comment>
<evidence type="ECO:0000313" key="2">
    <source>
        <dbReference type="Proteomes" id="UP000033867"/>
    </source>
</evidence>
<protein>
    <submittedName>
        <fullName evidence="1">Uncharacterized protein</fullName>
    </submittedName>
</protein>
<accession>A0A0G1BEH0</accession>
<name>A0A0G1BEH0_9BACT</name>
<dbReference type="Proteomes" id="UP000033867">
    <property type="component" value="Unassembled WGS sequence"/>
</dbReference>
<proteinExistence type="predicted"/>
<dbReference type="AlphaFoldDB" id="A0A0G1BEH0"/>
<sequence length="115" mass="13017">LISGNQKLLRIPGGELHVPIRSEDPIPHRIHFTRLAMLHFLDQLSDRLGKPANRVIDAELVRAVRVDLAAASAVEQKFTRLARLTDPREVSEDVESRLVPNHLNRLVRQGAEHEL</sequence>
<evidence type="ECO:0000313" key="1">
    <source>
        <dbReference type="EMBL" id="KKS71682.1"/>
    </source>
</evidence>
<gene>
    <name evidence="1" type="ORF">UV42_C0022G0012</name>
</gene>
<dbReference type="EMBL" id="LCEK01000022">
    <property type="protein sequence ID" value="KKS71682.1"/>
    <property type="molecule type" value="Genomic_DNA"/>
</dbReference>
<reference evidence="1 2" key="1">
    <citation type="journal article" date="2015" name="Nature">
        <title>rRNA introns, odd ribosomes, and small enigmatic genomes across a large radiation of phyla.</title>
        <authorList>
            <person name="Brown C.T."/>
            <person name="Hug L.A."/>
            <person name="Thomas B.C."/>
            <person name="Sharon I."/>
            <person name="Castelle C.J."/>
            <person name="Singh A."/>
            <person name="Wilkins M.J."/>
            <person name="Williams K.H."/>
            <person name="Banfield J.F."/>
        </authorList>
    </citation>
    <scope>NUCLEOTIDE SEQUENCE [LARGE SCALE GENOMIC DNA]</scope>
</reference>
<feature type="non-terminal residue" evidence="1">
    <location>
        <position position="1"/>
    </location>
</feature>
<organism evidence="1 2">
    <name type="scientific">Candidatus Magasanikbacteria bacterium GW2011_GWE2_42_7</name>
    <dbReference type="NCBI Taxonomy" id="1619052"/>
    <lineage>
        <taxon>Bacteria</taxon>
        <taxon>Candidatus Magasanikiibacteriota</taxon>
    </lineage>
</organism>